<dbReference type="OrthoDB" id="6957847at2"/>
<name>A0A2T0LSA2_9PSEU</name>
<reference evidence="2 3" key="1">
    <citation type="submission" date="2018-03" db="EMBL/GenBank/DDBJ databases">
        <title>Genomic Encyclopedia of Type Strains, Phase III (KMG-III): the genomes of soil and plant-associated and newly described type strains.</title>
        <authorList>
            <person name="Whitman W."/>
        </authorList>
    </citation>
    <scope>NUCLEOTIDE SEQUENCE [LARGE SCALE GENOMIC DNA]</scope>
    <source>
        <strain evidence="2 3">CGMCC 4.7125</strain>
    </source>
</reference>
<organism evidence="2 3">
    <name type="scientific">Prauserella shujinwangii</name>
    <dbReference type="NCBI Taxonomy" id="1453103"/>
    <lineage>
        <taxon>Bacteria</taxon>
        <taxon>Bacillati</taxon>
        <taxon>Actinomycetota</taxon>
        <taxon>Actinomycetes</taxon>
        <taxon>Pseudonocardiales</taxon>
        <taxon>Pseudonocardiaceae</taxon>
        <taxon>Prauserella</taxon>
    </lineage>
</organism>
<gene>
    <name evidence="2" type="ORF">B0I33_107115</name>
</gene>
<dbReference type="InterPro" id="IPR036170">
    <property type="entry name" value="YezG-like_sf"/>
</dbReference>
<dbReference type="SUPFAM" id="SSF160424">
    <property type="entry name" value="BH3703-like"/>
    <property type="match status" value="1"/>
</dbReference>
<accession>A0A2T0LSA2</accession>
<evidence type="ECO:0000313" key="3">
    <source>
        <dbReference type="Proteomes" id="UP000238362"/>
    </source>
</evidence>
<evidence type="ECO:0000256" key="1">
    <source>
        <dbReference type="SAM" id="MobiDB-lite"/>
    </source>
</evidence>
<protein>
    <submittedName>
        <fullName evidence="2">Uncharacterized protein</fullName>
    </submittedName>
</protein>
<sequence length="164" mass="18069">MSPTQPRPSGPPTGTPEDDPADALLRRIGAQLIAVAPEGWRRIDFTATMATMVEDFALTVVLPDGGTPPVDPPPGIKPDLMDLRHRMYEPGRGTWLSLRLVIDPPGSYVVDFNFDLDPRWDPPVPDVVFQRDFEAYPRDPAHVPGWLRERLAGGAGDGERSPRP</sequence>
<comment type="caution">
    <text evidence="2">The sequence shown here is derived from an EMBL/GenBank/DDBJ whole genome shotgun (WGS) entry which is preliminary data.</text>
</comment>
<proteinExistence type="predicted"/>
<dbReference type="RefSeq" id="WP_106179945.1">
    <property type="nucleotide sequence ID" value="NZ_PVNH01000007.1"/>
</dbReference>
<evidence type="ECO:0000313" key="2">
    <source>
        <dbReference type="EMBL" id="PRX46538.1"/>
    </source>
</evidence>
<dbReference type="EMBL" id="PVNH01000007">
    <property type="protein sequence ID" value="PRX46538.1"/>
    <property type="molecule type" value="Genomic_DNA"/>
</dbReference>
<keyword evidence="3" id="KW-1185">Reference proteome</keyword>
<dbReference type="Proteomes" id="UP000238362">
    <property type="component" value="Unassembled WGS sequence"/>
</dbReference>
<dbReference type="AlphaFoldDB" id="A0A2T0LSA2"/>
<feature type="region of interest" description="Disordered" evidence="1">
    <location>
        <begin position="1"/>
        <end position="21"/>
    </location>
</feature>
<feature type="compositionally biased region" description="Pro residues" evidence="1">
    <location>
        <begin position="1"/>
        <end position="14"/>
    </location>
</feature>